<dbReference type="Pfam" id="PF01638">
    <property type="entry name" value="HxlR"/>
    <property type="match status" value="1"/>
</dbReference>
<dbReference type="RefSeq" id="WP_054969800.1">
    <property type="nucleotide sequence ID" value="NZ_LJCO01000058.1"/>
</dbReference>
<dbReference type="InterPro" id="IPR036388">
    <property type="entry name" value="WH-like_DNA-bd_sf"/>
</dbReference>
<dbReference type="SUPFAM" id="SSF46785">
    <property type="entry name" value="Winged helix' DNA-binding domain"/>
    <property type="match status" value="1"/>
</dbReference>
<organism evidence="5 6">
    <name type="scientific">Alicyclobacillus ferrooxydans</name>
    <dbReference type="NCBI Taxonomy" id="471514"/>
    <lineage>
        <taxon>Bacteria</taxon>
        <taxon>Bacillati</taxon>
        <taxon>Bacillota</taxon>
        <taxon>Bacilli</taxon>
        <taxon>Bacillales</taxon>
        <taxon>Alicyclobacillaceae</taxon>
        <taxon>Alicyclobacillus</taxon>
    </lineage>
</organism>
<keyword evidence="3" id="KW-0804">Transcription</keyword>
<dbReference type="Proteomes" id="UP000050482">
    <property type="component" value="Unassembled WGS sequence"/>
</dbReference>
<evidence type="ECO:0000313" key="6">
    <source>
        <dbReference type="Proteomes" id="UP000050482"/>
    </source>
</evidence>
<protein>
    <submittedName>
        <fullName evidence="5">HxlR family transcriptional regulator</fullName>
    </submittedName>
</protein>
<comment type="caution">
    <text evidence="5">The sequence shown here is derived from an EMBL/GenBank/DDBJ whole genome shotgun (WGS) entry which is preliminary data.</text>
</comment>
<keyword evidence="1" id="KW-0805">Transcription regulation</keyword>
<keyword evidence="6" id="KW-1185">Reference proteome</keyword>
<evidence type="ECO:0000256" key="1">
    <source>
        <dbReference type="ARBA" id="ARBA00023015"/>
    </source>
</evidence>
<keyword evidence="2" id="KW-0238">DNA-binding</keyword>
<dbReference type="AlphaFoldDB" id="A0A0P9D0P9"/>
<accession>A0A0P9D0P9</accession>
<dbReference type="GO" id="GO:0003677">
    <property type="term" value="F:DNA binding"/>
    <property type="evidence" value="ECO:0007669"/>
    <property type="project" value="UniProtKB-KW"/>
</dbReference>
<evidence type="ECO:0000313" key="5">
    <source>
        <dbReference type="EMBL" id="KPV43065.1"/>
    </source>
</evidence>
<dbReference type="PANTHER" id="PTHR33204">
    <property type="entry name" value="TRANSCRIPTIONAL REGULATOR, MARR FAMILY"/>
    <property type="match status" value="1"/>
</dbReference>
<evidence type="ECO:0000259" key="4">
    <source>
        <dbReference type="PROSITE" id="PS51118"/>
    </source>
</evidence>
<name>A0A0P9D0P9_9BACL</name>
<evidence type="ECO:0000256" key="2">
    <source>
        <dbReference type="ARBA" id="ARBA00023125"/>
    </source>
</evidence>
<evidence type="ECO:0000256" key="3">
    <source>
        <dbReference type="ARBA" id="ARBA00023163"/>
    </source>
</evidence>
<dbReference type="PROSITE" id="PS51118">
    <property type="entry name" value="HTH_HXLR"/>
    <property type="match status" value="1"/>
</dbReference>
<dbReference type="OrthoDB" id="9800966at2"/>
<gene>
    <name evidence="5" type="ORF">AN477_14045</name>
</gene>
<dbReference type="STRING" id="471514.AN477_14045"/>
<dbReference type="CDD" id="cd00090">
    <property type="entry name" value="HTH_ARSR"/>
    <property type="match status" value="1"/>
</dbReference>
<dbReference type="PANTHER" id="PTHR33204:SF37">
    <property type="entry name" value="HTH-TYPE TRANSCRIPTIONAL REGULATOR YODB"/>
    <property type="match status" value="1"/>
</dbReference>
<proteinExistence type="predicted"/>
<dbReference type="EMBL" id="LJCO01000058">
    <property type="protein sequence ID" value="KPV43065.1"/>
    <property type="molecule type" value="Genomic_DNA"/>
</dbReference>
<dbReference type="InterPro" id="IPR011991">
    <property type="entry name" value="ArsR-like_HTH"/>
</dbReference>
<dbReference type="InterPro" id="IPR036390">
    <property type="entry name" value="WH_DNA-bd_sf"/>
</dbReference>
<reference evidence="5 6" key="1">
    <citation type="submission" date="2015-09" db="EMBL/GenBank/DDBJ databases">
        <title>Draft genome sequence of Alicyclobacillus ferrooxydans DSM 22381.</title>
        <authorList>
            <person name="Hemp J."/>
        </authorList>
    </citation>
    <scope>NUCLEOTIDE SEQUENCE [LARGE SCALE GENOMIC DNA]</scope>
    <source>
        <strain evidence="5 6">TC-34</strain>
    </source>
</reference>
<dbReference type="Gene3D" id="1.10.10.10">
    <property type="entry name" value="Winged helix-like DNA-binding domain superfamily/Winged helix DNA-binding domain"/>
    <property type="match status" value="1"/>
</dbReference>
<dbReference type="PATRIC" id="fig|471514.4.peg.2170"/>
<dbReference type="InterPro" id="IPR002577">
    <property type="entry name" value="HTH_HxlR"/>
</dbReference>
<sequence length="105" mass="12056">MDNSVISPRFTSAFDILGKRWTGLIIATLVDGPHHFNEILELIPELNESMLSKRLKEMIGEGIVTRDVYSQTPVCIEYRLTDKGQALHSVLEEVYDWADVWMDDM</sequence>
<feature type="domain" description="HTH hxlR-type" evidence="4">
    <location>
        <begin position="7"/>
        <end position="105"/>
    </location>
</feature>